<name>A0A9Q3CZI5_9BASI</name>
<dbReference type="EMBL" id="AVOT02012409">
    <property type="protein sequence ID" value="MBW0494114.1"/>
    <property type="molecule type" value="Genomic_DNA"/>
</dbReference>
<reference evidence="1" key="1">
    <citation type="submission" date="2021-03" db="EMBL/GenBank/DDBJ databases">
        <title>Draft genome sequence of rust myrtle Austropuccinia psidii MF-1, a brazilian biotype.</title>
        <authorList>
            <person name="Quecine M.C."/>
            <person name="Pachon D.M.R."/>
            <person name="Bonatelli M.L."/>
            <person name="Correr F.H."/>
            <person name="Franceschini L.M."/>
            <person name="Leite T.F."/>
            <person name="Margarido G.R.A."/>
            <person name="Almeida C.A."/>
            <person name="Ferrarezi J.A."/>
            <person name="Labate C.A."/>
        </authorList>
    </citation>
    <scope>NUCLEOTIDE SEQUENCE</scope>
    <source>
        <strain evidence="1">MF-1</strain>
    </source>
</reference>
<protein>
    <submittedName>
        <fullName evidence="1">Uncharacterized protein</fullName>
    </submittedName>
</protein>
<organism evidence="1 2">
    <name type="scientific">Austropuccinia psidii MF-1</name>
    <dbReference type="NCBI Taxonomy" id="1389203"/>
    <lineage>
        <taxon>Eukaryota</taxon>
        <taxon>Fungi</taxon>
        <taxon>Dikarya</taxon>
        <taxon>Basidiomycota</taxon>
        <taxon>Pucciniomycotina</taxon>
        <taxon>Pucciniomycetes</taxon>
        <taxon>Pucciniales</taxon>
        <taxon>Sphaerophragmiaceae</taxon>
        <taxon>Austropuccinia</taxon>
    </lineage>
</organism>
<keyword evidence="2" id="KW-1185">Reference proteome</keyword>
<evidence type="ECO:0000313" key="1">
    <source>
        <dbReference type="EMBL" id="MBW0494114.1"/>
    </source>
</evidence>
<dbReference type="Proteomes" id="UP000765509">
    <property type="component" value="Unassembled WGS sequence"/>
</dbReference>
<evidence type="ECO:0000313" key="2">
    <source>
        <dbReference type="Proteomes" id="UP000765509"/>
    </source>
</evidence>
<dbReference type="OrthoDB" id="2506650at2759"/>
<accession>A0A9Q3CZI5</accession>
<comment type="caution">
    <text evidence="1">The sequence shown here is derived from an EMBL/GenBank/DDBJ whole genome shotgun (WGS) entry which is preliminary data.</text>
</comment>
<dbReference type="AlphaFoldDB" id="A0A9Q3CZI5"/>
<sequence>MREAPEDFRYTKEALFDHIKLLWGVVKKGFIPPAVDHSLLTEFYQRFSTTDQIENVASNKQSTTLIKHYEVQTLHDACAGRIKIGNHIVNLQQLYIDYIKATLAKLGICAWAPDSEDAPDSLFNEDCSH</sequence>
<gene>
    <name evidence="1" type="ORF">O181_033829</name>
</gene>
<proteinExistence type="predicted"/>